<keyword evidence="2 3" id="KW-0238">DNA-binding</keyword>
<dbReference type="InterPro" id="IPR001867">
    <property type="entry name" value="OmpR/PhoB-type_DNA-bd"/>
</dbReference>
<dbReference type="SMART" id="SM00862">
    <property type="entry name" value="Trans_reg_C"/>
    <property type="match status" value="1"/>
</dbReference>
<dbReference type="InterPro" id="IPR058852">
    <property type="entry name" value="HTH_77"/>
</dbReference>
<dbReference type="GO" id="GO:0006355">
    <property type="term" value="P:regulation of DNA-templated transcription"/>
    <property type="evidence" value="ECO:0007669"/>
    <property type="project" value="InterPro"/>
</dbReference>
<dbReference type="Gene3D" id="1.10.10.10">
    <property type="entry name" value="Winged helix-like DNA-binding domain superfamily/Winged helix DNA-binding domain"/>
    <property type="match status" value="1"/>
</dbReference>
<dbReference type="SMART" id="SM01043">
    <property type="entry name" value="BTAD"/>
    <property type="match status" value="1"/>
</dbReference>
<dbReference type="Gene3D" id="3.40.50.300">
    <property type="entry name" value="P-loop containing nucleotide triphosphate hydrolases"/>
    <property type="match status" value="1"/>
</dbReference>
<keyword evidence="6" id="KW-1185">Reference proteome</keyword>
<evidence type="ECO:0000256" key="2">
    <source>
        <dbReference type="ARBA" id="ARBA00023125"/>
    </source>
</evidence>
<dbReference type="Pfam" id="PF00486">
    <property type="entry name" value="Trans_reg_C"/>
    <property type="match status" value="1"/>
</dbReference>
<evidence type="ECO:0000313" key="6">
    <source>
        <dbReference type="Proteomes" id="UP000253094"/>
    </source>
</evidence>
<dbReference type="SUPFAM" id="SSF52540">
    <property type="entry name" value="P-loop containing nucleoside triphosphate hydrolases"/>
    <property type="match status" value="1"/>
</dbReference>
<gene>
    <name evidence="5" type="ORF">DQ384_11105</name>
</gene>
<reference evidence="5 6" key="1">
    <citation type="submission" date="2018-06" db="EMBL/GenBank/DDBJ databases">
        <title>Sphaerisporangium craniellae sp. nov., isolated from a marine sponge in the South China Sea.</title>
        <authorList>
            <person name="Li L."/>
        </authorList>
    </citation>
    <scope>NUCLEOTIDE SEQUENCE [LARGE SCALE GENOMIC DNA]</scope>
    <source>
        <strain evidence="5 6">CCTCC AA 208026</strain>
    </source>
</reference>
<dbReference type="InterPro" id="IPR036388">
    <property type="entry name" value="WH-like_DNA-bd_sf"/>
</dbReference>
<dbReference type="GO" id="GO:0000160">
    <property type="term" value="P:phosphorelay signal transduction system"/>
    <property type="evidence" value="ECO:0007669"/>
    <property type="project" value="InterPro"/>
</dbReference>
<dbReference type="InterPro" id="IPR011990">
    <property type="entry name" value="TPR-like_helical_dom_sf"/>
</dbReference>
<dbReference type="Pfam" id="PF25872">
    <property type="entry name" value="HTH_77"/>
    <property type="match status" value="1"/>
</dbReference>
<dbReference type="OrthoDB" id="33864at2"/>
<dbReference type="CDD" id="cd00383">
    <property type="entry name" value="trans_reg_C"/>
    <property type="match status" value="1"/>
</dbReference>
<proteinExistence type="inferred from homology"/>
<dbReference type="SUPFAM" id="SSF46894">
    <property type="entry name" value="C-terminal effector domain of the bipartite response regulators"/>
    <property type="match status" value="1"/>
</dbReference>
<evidence type="ECO:0000256" key="1">
    <source>
        <dbReference type="ARBA" id="ARBA00005820"/>
    </source>
</evidence>
<feature type="domain" description="OmpR/PhoB-type" evidence="4">
    <location>
        <begin position="12"/>
        <end position="113"/>
    </location>
</feature>
<dbReference type="EMBL" id="QOIL01000005">
    <property type="protein sequence ID" value="RCG31270.1"/>
    <property type="molecule type" value="Genomic_DNA"/>
</dbReference>
<accession>A0A367FNL1</accession>
<dbReference type="Proteomes" id="UP000253094">
    <property type="component" value="Unassembled WGS sequence"/>
</dbReference>
<comment type="caution">
    <text evidence="5">The sequence shown here is derived from an EMBL/GenBank/DDBJ whole genome shotgun (WGS) entry which is preliminary data.</text>
</comment>
<dbReference type="InterPro" id="IPR016032">
    <property type="entry name" value="Sig_transdc_resp-reg_C-effctor"/>
</dbReference>
<comment type="similarity">
    <text evidence="1">Belongs to the AfsR/DnrI/RedD regulatory family.</text>
</comment>
<dbReference type="Gene3D" id="1.25.40.10">
    <property type="entry name" value="Tetratricopeptide repeat domain"/>
    <property type="match status" value="1"/>
</dbReference>
<dbReference type="InterPro" id="IPR027417">
    <property type="entry name" value="P-loop_NTPase"/>
</dbReference>
<dbReference type="InterPro" id="IPR005158">
    <property type="entry name" value="BTAD"/>
</dbReference>
<dbReference type="RefSeq" id="WP_114028648.1">
    <property type="nucleotide sequence ID" value="NZ_QOIL01000005.1"/>
</dbReference>
<protein>
    <submittedName>
        <fullName evidence="5">AfsR/SARP family transcriptional regulator</fullName>
    </submittedName>
</protein>
<name>A0A367FNL1_9ACTN</name>
<dbReference type="Pfam" id="PF03704">
    <property type="entry name" value="BTAD"/>
    <property type="match status" value="1"/>
</dbReference>
<evidence type="ECO:0000313" key="5">
    <source>
        <dbReference type="EMBL" id="RCG31270.1"/>
    </source>
</evidence>
<dbReference type="PANTHER" id="PTHR47691">
    <property type="entry name" value="REGULATOR-RELATED"/>
    <property type="match status" value="1"/>
</dbReference>
<feature type="DNA-binding region" description="OmpR/PhoB-type" evidence="3">
    <location>
        <begin position="12"/>
        <end position="113"/>
    </location>
</feature>
<dbReference type="AlphaFoldDB" id="A0A367FNL1"/>
<evidence type="ECO:0000256" key="3">
    <source>
        <dbReference type="PROSITE-ProRule" id="PRU01091"/>
    </source>
</evidence>
<dbReference type="PANTHER" id="PTHR47691:SF3">
    <property type="entry name" value="HTH-TYPE TRANSCRIPTIONAL REGULATOR RV0890C-RELATED"/>
    <property type="match status" value="1"/>
</dbReference>
<dbReference type="CDD" id="cd15831">
    <property type="entry name" value="BTAD"/>
    <property type="match status" value="1"/>
</dbReference>
<dbReference type="GO" id="GO:0003677">
    <property type="term" value="F:DNA binding"/>
    <property type="evidence" value="ECO:0007669"/>
    <property type="project" value="UniProtKB-UniRule"/>
</dbReference>
<dbReference type="PRINTS" id="PR00364">
    <property type="entry name" value="DISEASERSIST"/>
</dbReference>
<sequence length="711" mass="77645">MTDPTSDSMRARSPASRPPRAVVRLLGLLEVLGPAGRVHLVGVRQRTLVALLALRVGEIVTYERLVDGLWGEDPPVTAMASLRSHVARVRRALADADLPEVLATRGRGYSLDLDPGSVDAWRFEWHVSAARRESAREEPARVAEELSRGLDLWRADVLVDCQVWGWADGEAARLRELRLSATEDRWAAGLRSAGPVEAIGELERLVGAHPLRERLWELLMAALHLTGRPGEALAVYQRARAVLAAALGVEPGTAMRRLHAAILADNAKDVGPQVALDVPRRPHVASGLPVPLTELIGRDSELDAVIALLRSHRLITLTGAGGCGKTRLGIAVASHVAGDFADGACFADLSPIEAPIESPIEESHMVAATVVASLGLRVRPGSDPERTLIAGLRDCELLLVLDNCEHVRDGCRSLVRRLLSACPRVRVLATTRIRLAVPGELVRHVPPLPVPDPCRHGTLAEVMAFPSAQLFQARVWERTGARIAEADARALARVCVELDGLPLALELAAATKPMLTMSEIADRLGDRLHVFSDRATMPSHRSLNATLDWSYELLSASEQALLRRLAVFAGGFTLDAAQALWPEETLTVLGALVDKSVVMTEQYGSGSRYRLLETVRAYAAERLARTVSGEEAEARDAHAEYFLRLVRAGDRREDDPEDQDRFDRLAGEHDNLRAAMSWVSARQSGDTDPRFVLALRRYFDQRDHHQGTRGA</sequence>
<organism evidence="5 6">
    <name type="scientific">Sphaerisporangium album</name>
    <dbReference type="NCBI Taxonomy" id="509200"/>
    <lineage>
        <taxon>Bacteria</taxon>
        <taxon>Bacillati</taxon>
        <taxon>Actinomycetota</taxon>
        <taxon>Actinomycetes</taxon>
        <taxon>Streptosporangiales</taxon>
        <taxon>Streptosporangiaceae</taxon>
        <taxon>Sphaerisporangium</taxon>
    </lineage>
</organism>
<dbReference type="PROSITE" id="PS51755">
    <property type="entry name" value="OMPR_PHOB"/>
    <property type="match status" value="1"/>
</dbReference>
<evidence type="ECO:0000259" key="4">
    <source>
        <dbReference type="PROSITE" id="PS51755"/>
    </source>
</evidence>
<dbReference type="SUPFAM" id="SSF48452">
    <property type="entry name" value="TPR-like"/>
    <property type="match status" value="1"/>
</dbReference>